<dbReference type="InterPro" id="IPR011042">
    <property type="entry name" value="6-blade_b-propeller_TolB-like"/>
</dbReference>
<dbReference type="PANTHER" id="PTHR39339:SF1">
    <property type="entry name" value="CHAD DOMAIN-CONTAINING PROTEIN"/>
    <property type="match status" value="1"/>
</dbReference>
<evidence type="ECO:0000259" key="1">
    <source>
        <dbReference type="PROSITE" id="PS51708"/>
    </source>
</evidence>
<proteinExistence type="predicted"/>
<dbReference type="Gene3D" id="1.40.20.10">
    <property type="entry name" value="CHAD domain"/>
    <property type="match status" value="1"/>
</dbReference>
<accession>A0A382GLM7</accession>
<sequence>MAYCLQVDETVEASVRRVAHEQLSRAVRRLVHGSDNRDDDVHSARKSMKRMRGLVHLVRAPLGKALSGHENDTYRQAAAQLSNLRDATVLVSTLESVYEDLPTDLAPSVGAVHAWLIRRHGDAHEAQGPQDETFMEIARGLQVAQARIDDWPLEGCDWPDLAGGIGRVYTRGRAEYDECCWRPSVKSLHDWRKRVKYLTYHTQMLGPIWPWPMRSLEEELGKLGDFLGLDHDCAVLAQVIREQMPAQMLAGDQRQGMIVAIYARRRRVQEECRVLGGKIYAEKPALFLRRLGQYWESWRPQRVVSVHVAESLKVEIDGESAAAGEGSSLIEAPAQHPDSGPSSVTVGEPVSRDLEPVCVVDLPCQTGEGPQWHAEESALYWVDIPRGRLY</sequence>
<evidence type="ECO:0000313" key="2">
    <source>
        <dbReference type="EMBL" id="SVB76056.1"/>
    </source>
</evidence>
<feature type="non-terminal residue" evidence="2">
    <location>
        <position position="390"/>
    </location>
</feature>
<dbReference type="InterPro" id="IPR007899">
    <property type="entry name" value="CHAD_dom"/>
</dbReference>
<feature type="domain" description="CHAD" evidence="1">
    <location>
        <begin position="8"/>
        <end position="303"/>
    </location>
</feature>
<dbReference type="SMART" id="SM00880">
    <property type="entry name" value="CHAD"/>
    <property type="match status" value="1"/>
</dbReference>
<protein>
    <recommendedName>
        <fullName evidence="1">CHAD domain-containing protein</fullName>
    </recommendedName>
</protein>
<dbReference type="AlphaFoldDB" id="A0A382GLM7"/>
<organism evidence="2">
    <name type="scientific">marine metagenome</name>
    <dbReference type="NCBI Taxonomy" id="408172"/>
    <lineage>
        <taxon>unclassified sequences</taxon>
        <taxon>metagenomes</taxon>
        <taxon>ecological metagenomes</taxon>
    </lineage>
</organism>
<dbReference type="Gene3D" id="2.120.10.30">
    <property type="entry name" value="TolB, C-terminal domain"/>
    <property type="match status" value="1"/>
</dbReference>
<dbReference type="Pfam" id="PF05235">
    <property type="entry name" value="CHAD"/>
    <property type="match status" value="1"/>
</dbReference>
<name>A0A382GLM7_9ZZZZ</name>
<dbReference type="EMBL" id="UINC01056250">
    <property type="protein sequence ID" value="SVB76056.1"/>
    <property type="molecule type" value="Genomic_DNA"/>
</dbReference>
<gene>
    <name evidence="2" type="ORF">METZ01_LOCUS228910</name>
</gene>
<dbReference type="InterPro" id="IPR038186">
    <property type="entry name" value="CHAD_dom_sf"/>
</dbReference>
<reference evidence="2" key="1">
    <citation type="submission" date="2018-05" db="EMBL/GenBank/DDBJ databases">
        <authorList>
            <person name="Lanie J.A."/>
            <person name="Ng W.-L."/>
            <person name="Kazmierczak K.M."/>
            <person name="Andrzejewski T.M."/>
            <person name="Davidsen T.M."/>
            <person name="Wayne K.J."/>
            <person name="Tettelin H."/>
            <person name="Glass J.I."/>
            <person name="Rusch D."/>
            <person name="Podicherti R."/>
            <person name="Tsui H.-C.T."/>
            <person name="Winkler M.E."/>
        </authorList>
    </citation>
    <scope>NUCLEOTIDE SEQUENCE</scope>
</reference>
<dbReference type="PANTHER" id="PTHR39339">
    <property type="entry name" value="SLR1444 PROTEIN"/>
    <property type="match status" value="1"/>
</dbReference>
<dbReference type="PROSITE" id="PS51708">
    <property type="entry name" value="CHAD"/>
    <property type="match status" value="1"/>
</dbReference>